<accession>A0A4S4JVY9</accession>
<sequence length="48" mass="5798">MMRLHGRILLSIMDVRNIYRLIRMVLKRENLKEASANRFSLIKKRQKG</sequence>
<gene>
    <name evidence="1" type="ORF">AJ85_18110</name>
</gene>
<proteinExistence type="predicted"/>
<reference evidence="1 2" key="1">
    <citation type="submission" date="2014-01" db="EMBL/GenBank/DDBJ databases">
        <title>Draft genome sequencing of Bacillus alcalophilus CGMCC 1.3604.</title>
        <authorList>
            <person name="Yang J."/>
            <person name="Diao L."/>
            <person name="Yang S."/>
        </authorList>
    </citation>
    <scope>NUCLEOTIDE SEQUENCE [LARGE SCALE GENOMIC DNA]</scope>
    <source>
        <strain evidence="1 2">CGMCC 1.3604</strain>
    </source>
</reference>
<evidence type="ECO:0000313" key="1">
    <source>
        <dbReference type="EMBL" id="THG89365.1"/>
    </source>
</evidence>
<comment type="caution">
    <text evidence="1">The sequence shown here is derived from an EMBL/GenBank/DDBJ whole genome shotgun (WGS) entry which is preliminary data.</text>
</comment>
<evidence type="ECO:0000313" key="2">
    <source>
        <dbReference type="Proteomes" id="UP000297014"/>
    </source>
</evidence>
<protein>
    <submittedName>
        <fullName evidence="1">Uncharacterized protein</fullName>
    </submittedName>
</protein>
<dbReference type="AlphaFoldDB" id="A0A4S4JVY9"/>
<dbReference type="EMBL" id="JALP01000242">
    <property type="protein sequence ID" value="THG89365.1"/>
    <property type="molecule type" value="Genomic_DNA"/>
</dbReference>
<organism evidence="1 2">
    <name type="scientific">Alkalihalobacillus alcalophilus ATCC 27647 = CGMCC 1.3604</name>
    <dbReference type="NCBI Taxonomy" id="1218173"/>
    <lineage>
        <taxon>Bacteria</taxon>
        <taxon>Bacillati</taxon>
        <taxon>Bacillota</taxon>
        <taxon>Bacilli</taxon>
        <taxon>Bacillales</taxon>
        <taxon>Bacillaceae</taxon>
        <taxon>Alkalihalobacillus</taxon>
    </lineage>
</organism>
<name>A0A4S4JVY9_ALKAL</name>
<dbReference type="Proteomes" id="UP000297014">
    <property type="component" value="Unassembled WGS sequence"/>
</dbReference>